<keyword evidence="3" id="KW-1185">Reference proteome</keyword>
<dbReference type="GeneID" id="115740105"/>
<name>A0A8B8P3C1_9MYRT</name>
<evidence type="ECO:0000313" key="3">
    <source>
        <dbReference type="Proteomes" id="UP000827889"/>
    </source>
</evidence>
<dbReference type="Proteomes" id="UP000827889">
    <property type="component" value="Chromosome 1"/>
</dbReference>
<sequence>MRDRIERLVLLPFAVGCMSESSVAVANQNNQQSKNGGSPPLRTDQETTDRDQEEEGSLPDESANGSFSLMALSKPNISTGIHRLFKGFRSFSHLFVYKEEDMEGEEMEIEIGLPTDVKHVTHIGWDGCAALDPIKGWDRLVPPDHEPLHSPDQHDLLFPSSADACLAQPEHSRSTA</sequence>
<reference evidence="4" key="2">
    <citation type="submission" date="2025-08" db="UniProtKB">
        <authorList>
            <consortium name="RefSeq"/>
        </authorList>
    </citation>
    <scope>IDENTIFICATION</scope>
    <source>
        <tissue evidence="4">Leaf</tissue>
    </source>
</reference>
<evidence type="ECO:0000259" key="2">
    <source>
        <dbReference type="PROSITE" id="PS50108"/>
    </source>
</evidence>
<dbReference type="RefSeq" id="XP_030529340.1">
    <property type="nucleotide sequence ID" value="XM_030673480.2"/>
</dbReference>
<dbReference type="AlphaFoldDB" id="A0A8B8P3C1"/>
<evidence type="ECO:0000313" key="4">
    <source>
        <dbReference type="RefSeq" id="XP_030529340.1"/>
    </source>
</evidence>
<dbReference type="Pfam" id="PF00786">
    <property type="entry name" value="PBD"/>
    <property type="match status" value="1"/>
</dbReference>
<dbReference type="OrthoDB" id="678664at2759"/>
<dbReference type="PANTHER" id="PTHR46931">
    <property type="entry name" value="CRIB DOMAIN-CONTAINING PROTEIN RIC2"/>
    <property type="match status" value="1"/>
</dbReference>
<proteinExistence type="predicted"/>
<dbReference type="KEGG" id="rarg:115740105"/>
<dbReference type="PANTHER" id="PTHR46931:SF15">
    <property type="entry name" value="CRIB DOMAIN-CONTAINING PROTEIN"/>
    <property type="match status" value="1"/>
</dbReference>
<dbReference type="InterPro" id="IPR000095">
    <property type="entry name" value="CRIB_dom"/>
</dbReference>
<gene>
    <name evidence="4" type="primary">LOC115740105</name>
</gene>
<dbReference type="InterPro" id="IPR044509">
    <property type="entry name" value="RIC2/4"/>
</dbReference>
<feature type="domain" description="CRIB" evidence="2">
    <location>
        <begin position="111"/>
        <end position="124"/>
    </location>
</feature>
<reference evidence="3" key="1">
    <citation type="submission" date="2025-05" db="UniProtKB">
        <authorList>
            <consortium name="RefSeq"/>
        </authorList>
    </citation>
    <scope>NUCLEOTIDE SEQUENCE [LARGE SCALE GENOMIC DNA]</scope>
</reference>
<feature type="region of interest" description="Disordered" evidence="1">
    <location>
        <begin position="28"/>
        <end position="65"/>
    </location>
</feature>
<evidence type="ECO:0000256" key="1">
    <source>
        <dbReference type="SAM" id="MobiDB-lite"/>
    </source>
</evidence>
<protein>
    <submittedName>
        <fullName evidence="4">CRIB domain-containing protein RIC4 isoform X1</fullName>
    </submittedName>
</protein>
<accession>A0A8B8P3C1</accession>
<organism evidence="3 4">
    <name type="scientific">Rhodamnia argentea</name>
    <dbReference type="NCBI Taxonomy" id="178133"/>
    <lineage>
        <taxon>Eukaryota</taxon>
        <taxon>Viridiplantae</taxon>
        <taxon>Streptophyta</taxon>
        <taxon>Embryophyta</taxon>
        <taxon>Tracheophyta</taxon>
        <taxon>Spermatophyta</taxon>
        <taxon>Magnoliopsida</taxon>
        <taxon>eudicotyledons</taxon>
        <taxon>Gunneridae</taxon>
        <taxon>Pentapetalae</taxon>
        <taxon>rosids</taxon>
        <taxon>malvids</taxon>
        <taxon>Myrtales</taxon>
        <taxon>Myrtaceae</taxon>
        <taxon>Myrtoideae</taxon>
        <taxon>Myrteae</taxon>
        <taxon>Australasian group</taxon>
        <taxon>Rhodamnia</taxon>
    </lineage>
</organism>
<dbReference type="PROSITE" id="PS50108">
    <property type="entry name" value="CRIB"/>
    <property type="match status" value="1"/>
</dbReference>